<keyword evidence="7 8" id="KW-0472">Membrane</keyword>
<feature type="transmembrane region" description="Helical" evidence="8">
    <location>
        <begin position="46"/>
        <end position="64"/>
    </location>
</feature>
<dbReference type="PANTHER" id="PTHR33908">
    <property type="entry name" value="MANNOSYLTRANSFERASE YKCB-RELATED"/>
    <property type="match status" value="1"/>
</dbReference>
<feature type="transmembrane region" description="Helical" evidence="8">
    <location>
        <begin position="281"/>
        <end position="301"/>
    </location>
</feature>
<dbReference type="GO" id="GO:0009103">
    <property type="term" value="P:lipopolysaccharide biosynthetic process"/>
    <property type="evidence" value="ECO:0007669"/>
    <property type="project" value="UniProtKB-ARBA"/>
</dbReference>
<dbReference type="Pfam" id="PF13231">
    <property type="entry name" value="PMT_2"/>
    <property type="match status" value="1"/>
</dbReference>
<keyword evidence="5 8" id="KW-0812">Transmembrane</keyword>
<comment type="caution">
    <text evidence="10">The sequence shown here is derived from an EMBL/GenBank/DDBJ whole genome shotgun (WGS) entry which is preliminary data.</text>
</comment>
<keyword evidence="6 8" id="KW-1133">Transmembrane helix</keyword>
<feature type="transmembrane region" description="Helical" evidence="8">
    <location>
        <begin position="245"/>
        <end position="269"/>
    </location>
</feature>
<evidence type="ECO:0000256" key="7">
    <source>
        <dbReference type="ARBA" id="ARBA00023136"/>
    </source>
</evidence>
<evidence type="ECO:0000256" key="2">
    <source>
        <dbReference type="ARBA" id="ARBA00022475"/>
    </source>
</evidence>
<feature type="transmembrane region" description="Helical" evidence="8">
    <location>
        <begin position="110"/>
        <end position="128"/>
    </location>
</feature>
<dbReference type="InterPro" id="IPR038731">
    <property type="entry name" value="RgtA/B/C-like"/>
</dbReference>
<proteinExistence type="predicted"/>
<feature type="transmembrane region" description="Helical" evidence="8">
    <location>
        <begin position="7"/>
        <end position="26"/>
    </location>
</feature>
<feature type="transmembrane region" description="Helical" evidence="8">
    <location>
        <begin position="76"/>
        <end position="98"/>
    </location>
</feature>
<protein>
    <submittedName>
        <fullName evidence="10">Glycosyltransferase family 39 protein</fullName>
    </submittedName>
</protein>
<feature type="transmembrane region" description="Helical" evidence="8">
    <location>
        <begin position="339"/>
        <end position="357"/>
    </location>
</feature>
<keyword evidence="4" id="KW-0808">Transferase</keyword>
<feature type="domain" description="Glycosyltransferase RgtA/B/C/D-like" evidence="9">
    <location>
        <begin position="48"/>
        <end position="218"/>
    </location>
</feature>
<evidence type="ECO:0000256" key="3">
    <source>
        <dbReference type="ARBA" id="ARBA00022676"/>
    </source>
</evidence>
<gene>
    <name evidence="10" type="ORF">ENJ89_06805</name>
</gene>
<organism evidence="10">
    <name type="scientific">Caldithrix abyssi</name>
    <dbReference type="NCBI Taxonomy" id="187145"/>
    <lineage>
        <taxon>Bacteria</taxon>
        <taxon>Pseudomonadati</taxon>
        <taxon>Calditrichota</taxon>
        <taxon>Calditrichia</taxon>
        <taxon>Calditrichales</taxon>
        <taxon>Calditrichaceae</taxon>
        <taxon>Caldithrix</taxon>
    </lineage>
</organism>
<keyword evidence="2" id="KW-1003">Cell membrane</keyword>
<evidence type="ECO:0000313" key="10">
    <source>
        <dbReference type="EMBL" id="HHJ52887.1"/>
    </source>
</evidence>
<dbReference type="GO" id="GO:0005886">
    <property type="term" value="C:plasma membrane"/>
    <property type="evidence" value="ECO:0007669"/>
    <property type="project" value="UniProtKB-SubCell"/>
</dbReference>
<accession>A0A7V5UEY5</accession>
<dbReference type="InterPro" id="IPR050297">
    <property type="entry name" value="LipidA_mod_glycosyltrf_83"/>
</dbReference>
<evidence type="ECO:0000256" key="6">
    <source>
        <dbReference type="ARBA" id="ARBA00022989"/>
    </source>
</evidence>
<sequence length="496" mass="58008">MREILKQVWYFIAALTGFRLIYSYFLPLIPQEAYYWYYIQYPDWSYFDHPPMAAYSIGLGTWLFGDNFFGVKFMAVIWGALTNLFLYLTTIAAAEHFWPQSKERKTDLGMAALVLYNLTVFAHLYALVSVPDNPLLFFWILTLFFFLQILKTGQRRYWILLGIAGGLGLLSKYTFLALPPGFFVYLLYKKDQRHWLATVYPYLATLIMIAVFAPVIYWNWQHHWASFGFQFSQRAGSLKPFQTKYILQLLASQLLILTPLGFVLVVRVFSRTIRKWRSDSGLVYFSLSGAFIIFGFLYISLRSLVKMNWLLPGYLGLLAAAAVVWFAQPAFLKKRGTRFGIAFSVFLIIVMHLIQIVPNLPLGEGNTWSGWRDAAQKVYRLQLQSGGRKASFIFANSYKSASLLKFYLPDHQNTYAQNIYGRPALQFDIWGVPDSLTGKNGWYVFDNRREYKNDLKYVRDYFDRVELVKKLEYTFLNRYPTRTIYIYFAENYHGRD</sequence>
<evidence type="ECO:0000256" key="5">
    <source>
        <dbReference type="ARBA" id="ARBA00022692"/>
    </source>
</evidence>
<dbReference type="EMBL" id="DROD01000454">
    <property type="protein sequence ID" value="HHJ52887.1"/>
    <property type="molecule type" value="Genomic_DNA"/>
</dbReference>
<evidence type="ECO:0000256" key="1">
    <source>
        <dbReference type="ARBA" id="ARBA00004651"/>
    </source>
</evidence>
<feature type="transmembrane region" description="Helical" evidence="8">
    <location>
        <begin position="307"/>
        <end position="327"/>
    </location>
</feature>
<keyword evidence="3" id="KW-0328">Glycosyltransferase</keyword>
<reference evidence="10" key="1">
    <citation type="journal article" date="2020" name="mSystems">
        <title>Genome- and Community-Level Interaction Insights into Carbon Utilization and Element Cycling Functions of Hydrothermarchaeota in Hydrothermal Sediment.</title>
        <authorList>
            <person name="Zhou Z."/>
            <person name="Liu Y."/>
            <person name="Xu W."/>
            <person name="Pan J."/>
            <person name="Luo Z.H."/>
            <person name="Li M."/>
        </authorList>
    </citation>
    <scope>NUCLEOTIDE SEQUENCE [LARGE SCALE GENOMIC DNA]</scope>
    <source>
        <strain evidence="10">HyVt-527</strain>
    </source>
</reference>
<comment type="subcellular location">
    <subcellularLocation>
        <location evidence="1">Cell membrane</location>
        <topology evidence="1">Multi-pass membrane protein</topology>
    </subcellularLocation>
</comment>
<dbReference type="Proteomes" id="UP000886124">
    <property type="component" value="Unassembled WGS sequence"/>
</dbReference>
<evidence type="ECO:0000256" key="8">
    <source>
        <dbReference type="SAM" id="Phobius"/>
    </source>
</evidence>
<evidence type="ECO:0000256" key="4">
    <source>
        <dbReference type="ARBA" id="ARBA00022679"/>
    </source>
</evidence>
<feature type="transmembrane region" description="Helical" evidence="8">
    <location>
        <begin position="157"/>
        <end position="187"/>
    </location>
</feature>
<dbReference type="PANTHER" id="PTHR33908:SF11">
    <property type="entry name" value="MEMBRANE PROTEIN"/>
    <property type="match status" value="1"/>
</dbReference>
<evidence type="ECO:0000259" key="9">
    <source>
        <dbReference type="Pfam" id="PF13231"/>
    </source>
</evidence>
<name>A0A7V5UEY5_CALAY</name>
<dbReference type="GO" id="GO:0016763">
    <property type="term" value="F:pentosyltransferase activity"/>
    <property type="evidence" value="ECO:0007669"/>
    <property type="project" value="TreeGrafter"/>
</dbReference>
<feature type="transmembrane region" description="Helical" evidence="8">
    <location>
        <begin position="135"/>
        <end position="151"/>
    </location>
</feature>
<feature type="transmembrane region" description="Helical" evidence="8">
    <location>
        <begin position="199"/>
        <end position="220"/>
    </location>
</feature>
<dbReference type="AlphaFoldDB" id="A0A7V5UEY5"/>